<dbReference type="Proteomes" id="UP000562395">
    <property type="component" value="Unassembled WGS sequence"/>
</dbReference>
<organism evidence="1 2">
    <name type="scientific">Novosphingobium hassiacum</name>
    <dbReference type="NCBI Taxonomy" id="173676"/>
    <lineage>
        <taxon>Bacteria</taxon>
        <taxon>Pseudomonadati</taxon>
        <taxon>Pseudomonadota</taxon>
        <taxon>Alphaproteobacteria</taxon>
        <taxon>Sphingomonadales</taxon>
        <taxon>Sphingomonadaceae</taxon>
        <taxon>Novosphingobium</taxon>
    </lineage>
</organism>
<gene>
    <name evidence="1" type="ORF">GGQ88_002485</name>
</gene>
<keyword evidence="1" id="KW-0808">Transferase</keyword>
<dbReference type="GO" id="GO:0016740">
    <property type="term" value="F:transferase activity"/>
    <property type="evidence" value="ECO:0007669"/>
    <property type="project" value="UniProtKB-KW"/>
</dbReference>
<dbReference type="AlphaFoldDB" id="A0A7W6EWE6"/>
<evidence type="ECO:0000313" key="2">
    <source>
        <dbReference type="Proteomes" id="UP000562395"/>
    </source>
</evidence>
<name>A0A7W6EWE6_9SPHN</name>
<reference evidence="1 2" key="1">
    <citation type="submission" date="2020-08" db="EMBL/GenBank/DDBJ databases">
        <title>Genomic Encyclopedia of Type Strains, Phase IV (KMG-IV): sequencing the most valuable type-strain genomes for metagenomic binning, comparative biology and taxonomic classification.</title>
        <authorList>
            <person name="Goeker M."/>
        </authorList>
    </citation>
    <scope>NUCLEOTIDE SEQUENCE [LARGE SCALE GENOMIC DNA]</scope>
    <source>
        <strain evidence="1 2">DSM 14552</strain>
    </source>
</reference>
<proteinExistence type="predicted"/>
<sequence>MLDPIERLALSYAPRSARAAWEALIFFNLKLAEAAKPGREPMMIQLRLSWWRDRLSEPADSWPKGEPVLAGLKVWEREAAALIGLVDGWEAKIVGEDGGVELAQAQIESYVALARLLGETELADVRQTAAQLITPGRSSSRPPKLARAMRPLAILRALAMRTEQGGEPTPLRDLAMLMRVGLLGR</sequence>
<dbReference type="RefSeq" id="WP_183613613.1">
    <property type="nucleotide sequence ID" value="NZ_JACICY010000005.1"/>
</dbReference>
<keyword evidence="2" id="KW-1185">Reference proteome</keyword>
<dbReference type="EC" id="2.5.1.32" evidence="1"/>
<evidence type="ECO:0000313" key="1">
    <source>
        <dbReference type="EMBL" id="MBB3861213.1"/>
    </source>
</evidence>
<comment type="caution">
    <text evidence="1">The sequence shown here is derived from an EMBL/GenBank/DDBJ whole genome shotgun (WGS) entry which is preliminary data.</text>
</comment>
<protein>
    <submittedName>
        <fullName evidence="1">Phytoene synthase</fullName>
        <ecNumber evidence="1">2.5.1.32</ecNumber>
    </submittedName>
</protein>
<dbReference type="EMBL" id="JACICY010000005">
    <property type="protein sequence ID" value="MBB3861213.1"/>
    <property type="molecule type" value="Genomic_DNA"/>
</dbReference>
<accession>A0A7W6EWE6</accession>